<dbReference type="Proteomes" id="UP000660745">
    <property type="component" value="Unassembled WGS sequence"/>
</dbReference>
<dbReference type="GO" id="GO:0003700">
    <property type="term" value="F:DNA-binding transcription factor activity"/>
    <property type="evidence" value="ECO:0007669"/>
    <property type="project" value="InterPro"/>
</dbReference>
<dbReference type="PANTHER" id="PTHR38445:SF7">
    <property type="entry name" value="GNTR-FAMILY TRANSCRIPTIONAL REGULATOR"/>
    <property type="match status" value="1"/>
</dbReference>
<proteinExistence type="predicted"/>
<dbReference type="PANTHER" id="PTHR38445">
    <property type="entry name" value="HTH-TYPE TRANSCRIPTIONAL REPRESSOR YTRA"/>
    <property type="match status" value="1"/>
</dbReference>
<keyword evidence="6" id="KW-1185">Reference proteome</keyword>
<reference evidence="5" key="1">
    <citation type="journal article" date="2014" name="Int. J. Syst. Evol. Microbiol.">
        <title>Complete genome sequence of Corynebacterium casei LMG S-19264T (=DSM 44701T), isolated from a smear-ripened cheese.</title>
        <authorList>
            <consortium name="US DOE Joint Genome Institute (JGI-PGF)"/>
            <person name="Walter F."/>
            <person name="Albersmeier A."/>
            <person name="Kalinowski J."/>
            <person name="Ruckert C."/>
        </authorList>
    </citation>
    <scope>NUCLEOTIDE SEQUENCE</scope>
    <source>
        <strain evidence="5">CGMCC 4.7430</strain>
    </source>
</reference>
<evidence type="ECO:0000256" key="3">
    <source>
        <dbReference type="ARBA" id="ARBA00023163"/>
    </source>
</evidence>
<dbReference type="GO" id="GO:0003677">
    <property type="term" value="F:DNA binding"/>
    <property type="evidence" value="ECO:0007669"/>
    <property type="project" value="UniProtKB-KW"/>
</dbReference>
<gene>
    <name evidence="5" type="ORF">GCM10012278_72710</name>
</gene>
<dbReference type="PRINTS" id="PR00035">
    <property type="entry name" value="HTHGNTR"/>
</dbReference>
<dbReference type="SMART" id="SM00345">
    <property type="entry name" value="HTH_GNTR"/>
    <property type="match status" value="1"/>
</dbReference>
<accession>A0A918ABV8</accession>
<keyword evidence="1" id="KW-0805">Transcription regulation</keyword>
<evidence type="ECO:0000259" key="4">
    <source>
        <dbReference type="PROSITE" id="PS50949"/>
    </source>
</evidence>
<dbReference type="InterPro" id="IPR036388">
    <property type="entry name" value="WH-like_DNA-bd_sf"/>
</dbReference>
<evidence type="ECO:0000313" key="6">
    <source>
        <dbReference type="Proteomes" id="UP000660745"/>
    </source>
</evidence>
<dbReference type="Pfam" id="PF00392">
    <property type="entry name" value="GntR"/>
    <property type="match status" value="1"/>
</dbReference>
<evidence type="ECO:0000256" key="2">
    <source>
        <dbReference type="ARBA" id="ARBA00023125"/>
    </source>
</evidence>
<organism evidence="5 6">
    <name type="scientific">Nonomuraea glycinis</name>
    <dbReference type="NCBI Taxonomy" id="2047744"/>
    <lineage>
        <taxon>Bacteria</taxon>
        <taxon>Bacillati</taxon>
        <taxon>Actinomycetota</taxon>
        <taxon>Actinomycetes</taxon>
        <taxon>Streptosporangiales</taxon>
        <taxon>Streptosporangiaceae</taxon>
        <taxon>Nonomuraea</taxon>
    </lineage>
</organism>
<dbReference type="PROSITE" id="PS50949">
    <property type="entry name" value="HTH_GNTR"/>
    <property type="match status" value="1"/>
</dbReference>
<dbReference type="InterPro" id="IPR000524">
    <property type="entry name" value="Tscrpt_reg_HTH_GntR"/>
</dbReference>
<protein>
    <submittedName>
        <fullName evidence="5">GntR family transcriptional regulator</fullName>
    </submittedName>
</protein>
<keyword evidence="3" id="KW-0804">Transcription</keyword>
<keyword evidence="2" id="KW-0238">DNA-binding</keyword>
<name>A0A918ABV8_9ACTN</name>
<evidence type="ECO:0000256" key="1">
    <source>
        <dbReference type="ARBA" id="ARBA00023015"/>
    </source>
</evidence>
<sequence length="114" mass="12669">MLTLDLNDARPLHEQVAGAIRRAIGEGSYTQGDRLPSARDLAEALGINSNTVLRALRELREEGLLEFRRGRGVSVARQADGRALIRERARALLEEAGRYGYRAEDVIAILKEFP</sequence>
<reference evidence="5" key="2">
    <citation type="submission" date="2020-09" db="EMBL/GenBank/DDBJ databases">
        <authorList>
            <person name="Sun Q."/>
            <person name="Zhou Y."/>
        </authorList>
    </citation>
    <scope>NUCLEOTIDE SEQUENCE</scope>
    <source>
        <strain evidence="5">CGMCC 4.7430</strain>
    </source>
</reference>
<dbReference type="Gene3D" id="1.10.10.10">
    <property type="entry name" value="Winged helix-like DNA-binding domain superfamily/Winged helix DNA-binding domain"/>
    <property type="match status" value="1"/>
</dbReference>
<feature type="domain" description="HTH gntR-type" evidence="4">
    <location>
        <begin position="10"/>
        <end position="78"/>
    </location>
</feature>
<comment type="caution">
    <text evidence="5">The sequence shown here is derived from an EMBL/GenBank/DDBJ whole genome shotgun (WGS) entry which is preliminary data.</text>
</comment>
<dbReference type="EMBL" id="BMNK01000017">
    <property type="protein sequence ID" value="GGP14942.1"/>
    <property type="molecule type" value="Genomic_DNA"/>
</dbReference>
<evidence type="ECO:0000313" key="5">
    <source>
        <dbReference type="EMBL" id="GGP14942.1"/>
    </source>
</evidence>
<dbReference type="InterPro" id="IPR036390">
    <property type="entry name" value="WH_DNA-bd_sf"/>
</dbReference>
<dbReference type="SUPFAM" id="SSF46785">
    <property type="entry name" value="Winged helix' DNA-binding domain"/>
    <property type="match status" value="1"/>
</dbReference>
<dbReference type="CDD" id="cd07377">
    <property type="entry name" value="WHTH_GntR"/>
    <property type="match status" value="1"/>
</dbReference>
<dbReference type="AlphaFoldDB" id="A0A918ABV8"/>